<sequence>MPWTGPGLIDELEAYMAPVGDYPPDRRLGYGTWNHQLPESPPDSGSEHPYSPESQAHIVSQTVLGPDYVLVHDHMPPHELIQPGGDYMYEELKSDNLEHEVLRNNLSDVVVMPQDGMDLGIRTVRHDLGLDPIAYQNRYNQMRVDLPELDHAISPQLVSLGHEPLTPVYTNLQEPSSKKRKHSQDVSQVKCEPAALSPETSHARPAPPPSVDGSEAGDDAPLQCIRFSAFQQTTWHALYDCNLKPLQPPSYVVGADKGFNFSQIDEAFVCQKKNHFQVTCQIQMQGDPHYVKTSEGFKKINNFRLHFYGVKAEDPSQEVRVEQSQSDRTKKPFHPVPRITDWDWRQLPPRAPERRDGAAAGVLTLEPPAWSEERRRASGRGAELLQDRSCCSTRSDRVELRREGTKVTVGRLHFAETTNNNMRKKGRPNPDQRHFQLVVALRAHVPSGDVMVAASASDRIIVRFESDCTENWWQRGVSDNSVHFNGRVGINTDRPDESCVINGNLKVMGHIVHPSDARAKHNIEELDTAQQLKNVQSIRVVKFNYDPSFAEHSGLLGFDPTSAAPQADTGVIAQEVRKVLPEAVKEAGDVTLPNGDTIHNLNSGVNALLHGFDPTSVAIQADTGVIAQEVGMVLPEAVKEAGDVTLPNGDTIHKFLVVKKDRIFMENLGAVKELCRVTGNLESRIDHLERVNRKLCKISILQRRDSARSNVSSESHFSAISSSSKSFYSDGNISIDQIRDIARNIRKHECCHKLSHNSPKYTRKQCKNCHDPRNYSKYGKFYNYNKTCVRYHTNKEEKHECNFPSYVGTVDSEMQKISDEYSTMSKKKDTCLWLKDEDNFACGNSKLAFCCRKKEYSDASSELISNKFLQIVITILIFIMAVCLVVMSALYFREHQELLNMKESRQHEKYNTYYNNYKKLENMAYRATPPDLNQIQNLKPSQHAPSKKTKEKGTHKTTQEFTTTSSTESPHTTATTLHASKNYVLNVLNMDASTPAPLDRPLAVLRSAELFGSACAFAANADNELDAECQSSCSLDPPQGYETQEPLERIKQDLNDTFVRPLEPHLDPHEKLPSIPIIPEKNNSETLKQENESFKTRLHEEMMAESNLLDPNKMNLTDNLSGRVRRNVRRKRETNEALSKSSSEEMVLNDQSYEMGQPENLITFGVATKSFTNNSLFTEIVSTHAPYNFTYAVPLSHCLHNKHIDLIIRSPRLKDVRLCDLQCKYDSEKNCQLNRDMAKPILGGGAWSSRMTLECNLDRMLKIRASFMANKNLCLLAPEHKTPLLEFNIHVYRDCHN</sequence>
<keyword evidence="2" id="KW-1185">Reference proteome</keyword>
<organism evidence="1 2">
    <name type="scientific">Choristoneura fumiferana</name>
    <name type="common">Spruce budworm moth</name>
    <name type="synonym">Archips fumiferana</name>
    <dbReference type="NCBI Taxonomy" id="7141"/>
    <lineage>
        <taxon>Eukaryota</taxon>
        <taxon>Metazoa</taxon>
        <taxon>Ecdysozoa</taxon>
        <taxon>Arthropoda</taxon>
        <taxon>Hexapoda</taxon>
        <taxon>Insecta</taxon>
        <taxon>Pterygota</taxon>
        <taxon>Neoptera</taxon>
        <taxon>Endopterygota</taxon>
        <taxon>Lepidoptera</taxon>
        <taxon>Glossata</taxon>
        <taxon>Ditrysia</taxon>
        <taxon>Tortricoidea</taxon>
        <taxon>Tortricidae</taxon>
        <taxon>Tortricinae</taxon>
        <taxon>Choristoneura</taxon>
    </lineage>
</organism>
<name>A0ACC0KA70_CHOFU</name>
<accession>A0ACC0KA70</accession>
<dbReference type="EMBL" id="CM046128">
    <property type="protein sequence ID" value="KAI8433369.1"/>
    <property type="molecule type" value="Genomic_DNA"/>
</dbReference>
<proteinExistence type="predicted"/>
<evidence type="ECO:0000313" key="1">
    <source>
        <dbReference type="EMBL" id="KAI8433369.1"/>
    </source>
</evidence>
<evidence type="ECO:0000313" key="2">
    <source>
        <dbReference type="Proteomes" id="UP001064048"/>
    </source>
</evidence>
<dbReference type="Proteomes" id="UP001064048">
    <property type="component" value="Chromosome 28"/>
</dbReference>
<gene>
    <name evidence="1" type="ORF">MSG28_015410</name>
</gene>
<comment type="caution">
    <text evidence="1">The sequence shown here is derived from an EMBL/GenBank/DDBJ whole genome shotgun (WGS) entry which is preliminary data.</text>
</comment>
<protein>
    <submittedName>
        <fullName evidence="1">Uncharacterized protein</fullName>
    </submittedName>
</protein>
<reference evidence="1 2" key="1">
    <citation type="journal article" date="2022" name="Genome Biol. Evol.">
        <title>The Spruce Budworm Genome: Reconstructing the Evolutionary History of Antifreeze Proteins.</title>
        <authorList>
            <person name="Beliveau C."/>
            <person name="Gagne P."/>
            <person name="Picq S."/>
            <person name="Vernygora O."/>
            <person name="Keeling C.I."/>
            <person name="Pinkney K."/>
            <person name="Doucet D."/>
            <person name="Wen F."/>
            <person name="Johnston J.S."/>
            <person name="Maaroufi H."/>
            <person name="Boyle B."/>
            <person name="Laroche J."/>
            <person name="Dewar K."/>
            <person name="Juretic N."/>
            <person name="Blackburn G."/>
            <person name="Nisole A."/>
            <person name="Brunet B."/>
            <person name="Brandao M."/>
            <person name="Lumley L."/>
            <person name="Duan J."/>
            <person name="Quan G."/>
            <person name="Lucarotti C.J."/>
            <person name="Roe A.D."/>
            <person name="Sperling F.A.H."/>
            <person name="Levesque R.C."/>
            <person name="Cusson M."/>
        </authorList>
    </citation>
    <scope>NUCLEOTIDE SEQUENCE [LARGE SCALE GENOMIC DNA]</scope>
    <source>
        <strain evidence="1">Glfc:IPQL:Cfum</strain>
    </source>
</reference>